<reference evidence="2" key="1">
    <citation type="submission" date="2018-12" db="EMBL/GenBank/DDBJ databases">
        <title>Singled stranded DNA viruses identified in blackflies (Austrosimulium ungulatum) sampled in New Zealand.</title>
        <authorList>
            <person name="Kraberger S."/>
            <person name="Fontenele R.S."/>
            <person name="Schmidlin K."/>
            <person name="Walters M."/>
            <person name="Varsani A."/>
        </authorList>
    </citation>
    <scope>NUCLEOTIDE SEQUENCE [LARGE SCALE GENOMIC DNA]</scope>
    <source>
        <strain evidence="2">117</strain>
    </source>
</reference>
<evidence type="ECO:0000313" key="2">
    <source>
        <dbReference type="EMBL" id="QCQ84893.1"/>
    </source>
</evidence>
<sequence>MRCVNPLTGYQHPSGGPVRFISDPLLKRLSLPCGQCIECRLERTRQWAVRITHEAQLHTHNYFVTFTYRDDSHRSLDHADFQAFIKRLRKKQKCRYFMCGEYGDIRARPHYHAILFGLHLSDLTPFSYSGSAAGPRAAQALVDPGQRAALPATLYTSETLTKTWGLGHVTIGHVTFQSASYVASYCTKKINISRKTPPQLRDTYIKTDHSTGEIYERTPEYARMSLKPAIALPWIKKFTSDVYSYDHVVIDGRKQKPPRYYDKYLETINPALLEKFKLDRQVKGALSATENSPSRLKAREIYSTARFKQSKRTL</sequence>
<accession>A0A4V1F5F6</accession>
<proteinExistence type="predicted"/>
<organism evidence="2">
    <name type="scientific">Blackfly microvirus SF02</name>
    <dbReference type="NCBI Taxonomy" id="2576452"/>
    <lineage>
        <taxon>Viruses</taxon>
        <taxon>Monodnaviria</taxon>
        <taxon>Sangervirae</taxon>
        <taxon>Phixviricota</taxon>
        <taxon>Malgrandaviricetes</taxon>
        <taxon>Petitvirales</taxon>
        <taxon>Microviridae</taxon>
        <taxon>Microvirus</taxon>
    </lineage>
</organism>
<evidence type="ECO:0000259" key="1">
    <source>
        <dbReference type="Pfam" id="PF23343"/>
    </source>
</evidence>
<dbReference type="InterPro" id="IPR056906">
    <property type="entry name" value="ORF2/G2P_dom"/>
</dbReference>
<dbReference type="EMBL" id="MK249185">
    <property type="protein sequence ID" value="QCQ84893.1"/>
    <property type="molecule type" value="Genomic_DNA"/>
</dbReference>
<feature type="domain" description="Replication-associated protein ORF2/G2P" evidence="1">
    <location>
        <begin position="61"/>
        <end position="189"/>
    </location>
</feature>
<dbReference type="Pfam" id="PF23343">
    <property type="entry name" value="REP_ORF2-G2P"/>
    <property type="match status" value="1"/>
</dbReference>
<protein>
    <submittedName>
        <fullName evidence="2">Replication initiator protein</fullName>
    </submittedName>
</protein>
<name>A0A4V1F5F6_9VIRU</name>
<dbReference type="Proteomes" id="UP000324630">
    <property type="component" value="Segment"/>
</dbReference>